<dbReference type="PANTHER" id="PTHR22916:SF3">
    <property type="entry name" value="UDP-GLCNAC:BETAGAL BETA-1,3-N-ACETYLGLUCOSAMINYLTRANSFERASE-LIKE PROTEIN 1"/>
    <property type="match status" value="1"/>
</dbReference>
<comment type="caution">
    <text evidence="2">The sequence shown here is derived from an EMBL/GenBank/DDBJ whole genome shotgun (WGS) entry which is preliminary data.</text>
</comment>
<name>A0A7X8SLM6_9BACT</name>
<evidence type="ECO:0000313" key="2">
    <source>
        <dbReference type="EMBL" id="NLR92501.1"/>
    </source>
</evidence>
<organism evidence="2 3">
    <name type="scientific">Flammeovirga agarivorans</name>
    <dbReference type="NCBI Taxonomy" id="2726742"/>
    <lineage>
        <taxon>Bacteria</taxon>
        <taxon>Pseudomonadati</taxon>
        <taxon>Bacteroidota</taxon>
        <taxon>Cytophagia</taxon>
        <taxon>Cytophagales</taxon>
        <taxon>Flammeovirgaceae</taxon>
        <taxon>Flammeovirga</taxon>
    </lineage>
</organism>
<evidence type="ECO:0000313" key="3">
    <source>
        <dbReference type="Proteomes" id="UP000585050"/>
    </source>
</evidence>
<protein>
    <submittedName>
        <fullName evidence="2">Glycosyltransferase family 2 protein</fullName>
    </submittedName>
</protein>
<dbReference type="CDD" id="cd00761">
    <property type="entry name" value="Glyco_tranf_GTA_type"/>
    <property type="match status" value="1"/>
</dbReference>
<sequence>MNNSPFFSIIIPCYNRANFIKKTLESVLIQDFNNFEIIIVDDGSFDNTKEIIDSFGDSKLRYYWKENEERGEARNFGIRKAKGKYIVFLDSDDIMLSNHLKILYNNIINNQKYIFFATKYNIVNEKNIIIDSPLKKYESGGYDYRVVLKGNPFACNFCVKNSKEKFQLFESDRRYSIMEDWMFLVENLINNEIFIIDQVTIHMINHDNRSMTENNQKVIIARENALSKLLKNDNLSINNKKILIGYSAYFCAIHSYLDNNRTQSIRYILKQLKSNGLNINSLILLIKSLIGYEVIKKLK</sequence>
<gene>
    <name evidence="2" type="ORF">HGP29_14885</name>
</gene>
<dbReference type="SUPFAM" id="SSF53448">
    <property type="entry name" value="Nucleotide-diphospho-sugar transferases"/>
    <property type="match status" value="1"/>
</dbReference>
<dbReference type="InterPro" id="IPR029044">
    <property type="entry name" value="Nucleotide-diphossugar_trans"/>
</dbReference>
<keyword evidence="2" id="KW-0808">Transferase</keyword>
<dbReference type="GO" id="GO:0016758">
    <property type="term" value="F:hexosyltransferase activity"/>
    <property type="evidence" value="ECO:0007669"/>
    <property type="project" value="UniProtKB-ARBA"/>
</dbReference>
<dbReference type="Proteomes" id="UP000585050">
    <property type="component" value="Unassembled WGS sequence"/>
</dbReference>
<accession>A0A7X8SLM6</accession>
<keyword evidence="3" id="KW-1185">Reference proteome</keyword>
<feature type="domain" description="Glycosyltransferase 2-like" evidence="1">
    <location>
        <begin position="8"/>
        <end position="130"/>
    </location>
</feature>
<dbReference type="RefSeq" id="WP_168883210.1">
    <property type="nucleotide sequence ID" value="NZ_JABAIL010000004.1"/>
</dbReference>
<dbReference type="Pfam" id="PF00535">
    <property type="entry name" value="Glycos_transf_2"/>
    <property type="match status" value="1"/>
</dbReference>
<dbReference type="InterPro" id="IPR001173">
    <property type="entry name" value="Glyco_trans_2-like"/>
</dbReference>
<reference evidence="2 3" key="1">
    <citation type="submission" date="2020-04" db="EMBL/GenBank/DDBJ databases">
        <title>Flammeovirga sp. SR4, a novel species isolated from seawater.</title>
        <authorList>
            <person name="Wang X."/>
        </authorList>
    </citation>
    <scope>NUCLEOTIDE SEQUENCE [LARGE SCALE GENOMIC DNA]</scope>
    <source>
        <strain evidence="2 3">SR4</strain>
    </source>
</reference>
<dbReference type="EMBL" id="JABAIL010000004">
    <property type="protein sequence ID" value="NLR92501.1"/>
    <property type="molecule type" value="Genomic_DNA"/>
</dbReference>
<evidence type="ECO:0000259" key="1">
    <source>
        <dbReference type="Pfam" id="PF00535"/>
    </source>
</evidence>
<proteinExistence type="predicted"/>
<dbReference type="Gene3D" id="3.90.550.10">
    <property type="entry name" value="Spore Coat Polysaccharide Biosynthesis Protein SpsA, Chain A"/>
    <property type="match status" value="1"/>
</dbReference>
<dbReference type="PANTHER" id="PTHR22916">
    <property type="entry name" value="GLYCOSYLTRANSFERASE"/>
    <property type="match status" value="1"/>
</dbReference>
<dbReference type="AlphaFoldDB" id="A0A7X8SLM6"/>